<name>A0A5D0N1Q0_9ACTN</name>
<organism evidence="1 2">
    <name type="scientific">Actinomadura chibensis</name>
    <dbReference type="NCBI Taxonomy" id="392828"/>
    <lineage>
        <taxon>Bacteria</taxon>
        <taxon>Bacillati</taxon>
        <taxon>Actinomycetota</taxon>
        <taxon>Actinomycetes</taxon>
        <taxon>Streptosporangiales</taxon>
        <taxon>Thermomonosporaceae</taxon>
        <taxon>Actinomadura</taxon>
    </lineage>
</organism>
<dbReference type="RefSeq" id="WP_067902841.1">
    <property type="nucleotide sequence ID" value="NZ_VSFG01000016.1"/>
</dbReference>
<reference evidence="1 2" key="1">
    <citation type="submission" date="2019-08" db="EMBL/GenBank/DDBJ databases">
        <title>Actinomadura sp. nov. CYP1-5 isolated from mountain soil.</title>
        <authorList>
            <person name="Songsumanus A."/>
            <person name="Kuncharoen N."/>
            <person name="Kudo T."/>
            <person name="Yuki M."/>
            <person name="Igarashi Y."/>
            <person name="Tanasupawat S."/>
        </authorList>
    </citation>
    <scope>NUCLEOTIDE SEQUENCE [LARGE SCALE GENOMIC DNA]</scope>
    <source>
        <strain evidence="1 2">JCM 14158</strain>
    </source>
</reference>
<evidence type="ECO:0000313" key="2">
    <source>
        <dbReference type="Proteomes" id="UP000323380"/>
    </source>
</evidence>
<protein>
    <submittedName>
        <fullName evidence="1">Uncharacterized protein</fullName>
    </submittedName>
</protein>
<dbReference type="AlphaFoldDB" id="A0A5D0N1Q0"/>
<dbReference type="STRING" id="1220554.GCA_001552135_07269"/>
<dbReference type="EMBL" id="VSFG01000016">
    <property type="protein sequence ID" value="TYB38404.1"/>
    <property type="molecule type" value="Genomic_DNA"/>
</dbReference>
<evidence type="ECO:0000313" key="1">
    <source>
        <dbReference type="EMBL" id="TYB38404.1"/>
    </source>
</evidence>
<keyword evidence="2" id="KW-1185">Reference proteome</keyword>
<gene>
    <name evidence="1" type="ORF">FXF69_41425</name>
</gene>
<comment type="caution">
    <text evidence="1">The sequence shown here is derived from an EMBL/GenBank/DDBJ whole genome shotgun (WGS) entry which is preliminary data.</text>
</comment>
<accession>A0A5D0N1Q0</accession>
<sequence length="132" mass="14181">MSDLLELPSALDGLVERGDALHTVIEKVGEYAPAVAELMDTLAAISDQITNDRLAEVTDQSLDLRRTNVAIFVALLHDTVAGLGALLFSMELDEWLSDRAHDALPVAQAAVYNLVESLAILTSGIRPAGERE</sequence>
<dbReference type="Proteomes" id="UP000323380">
    <property type="component" value="Unassembled WGS sequence"/>
</dbReference>
<proteinExistence type="predicted"/>